<keyword evidence="2" id="KW-1185">Reference proteome</keyword>
<reference evidence="1" key="1">
    <citation type="submission" date="2020-03" db="EMBL/GenBank/DDBJ databases">
        <title>Draft sequencing of Paenibacilllus sp. S3N08.</title>
        <authorList>
            <person name="Kim D.-U."/>
        </authorList>
    </citation>
    <scope>NUCLEOTIDE SEQUENCE</scope>
    <source>
        <strain evidence="1">S3N08</strain>
    </source>
</reference>
<dbReference type="RefSeq" id="WP_166154554.1">
    <property type="nucleotide sequence ID" value="NZ_JAAOIW010000015.1"/>
</dbReference>
<evidence type="ECO:0000313" key="1">
    <source>
        <dbReference type="EMBL" id="NHN34019.1"/>
    </source>
</evidence>
<accession>A0ABX0JC62</accession>
<name>A0ABX0JC62_9BACL</name>
<gene>
    <name evidence="1" type="ORF">G9U52_29800</name>
</gene>
<dbReference type="EMBL" id="JAAOIW010000015">
    <property type="protein sequence ID" value="NHN34019.1"/>
    <property type="molecule type" value="Genomic_DNA"/>
</dbReference>
<evidence type="ECO:0000313" key="2">
    <source>
        <dbReference type="Proteomes" id="UP001165962"/>
    </source>
</evidence>
<proteinExistence type="predicted"/>
<protein>
    <submittedName>
        <fullName evidence="1">Uncharacterized protein</fullName>
    </submittedName>
</protein>
<sequence length="149" mass="16290">MNITKGIFGILTLIGVRPGFPPAARKMALILVFIALGLFSTACSPLLSEGTGSNTGLQPALTFSTTNMMIDNGNDFVWSGVTLTINKNYRYQADKMPRGVSSIHLAEFRDAQGNAFNPQSMVPHQLNIQVQAGFENKPGSFDWKSFFEK</sequence>
<dbReference type="Proteomes" id="UP001165962">
    <property type="component" value="Unassembled WGS sequence"/>
</dbReference>
<comment type="caution">
    <text evidence="1">The sequence shown here is derived from an EMBL/GenBank/DDBJ whole genome shotgun (WGS) entry which is preliminary data.</text>
</comment>
<organism evidence="1 2">
    <name type="scientific">Paenibacillus agricola</name>
    <dbReference type="NCBI Taxonomy" id="2716264"/>
    <lineage>
        <taxon>Bacteria</taxon>
        <taxon>Bacillati</taxon>
        <taxon>Bacillota</taxon>
        <taxon>Bacilli</taxon>
        <taxon>Bacillales</taxon>
        <taxon>Paenibacillaceae</taxon>
        <taxon>Paenibacillus</taxon>
    </lineage>
</organism>